<feature type="transmembrane region" description="Helical" evidence="1">
    <location>
        <begin position="98"/>
        <end position="117"/>
    </location>
</feature>
<dbReference type="EMBL" id="BOOR01000005">
    <property type="protein sequence ID" value="GII52435.1"/>
    <property type="molecule type" value="Genomic_DNA"/>
</dbReference>
<evidence type="ECO:0000313" key="2">
    <source>
        <dbReference type="EMBL" id="GII52435.1"/>
    </source>
</evidence>
<name>A0A8J3UXG7_9ACTN</name>
<keyword evidence="1" id="KW-0472">Membrane</keyword>
<keyword evidence="3" id="KW-1185">Reference proteome</keyword>
<feature type="transmembrane region" description="Helical" evidence="1">
    <location>
        <begin position="66"/>
        <end position="86"/>
    </location>
</feature>
<comment type="caution">
    <text evidence="2">The sequence shown here is derived from an EMBL/GenBank/DDBJ whole genome shotgun (WGS) entry which is preliminary data.</text>
</comment>
<dbReference type="AlphaFoldDB" id="A0A8J3UXG7"/>
<evidence type="ECO:0000256" key="1">
    <source>
        <dbReference type="SAM" id="Phobius"/>
    </source>
</evidence>
<feature type="transmembrane region" description="Helical" evidence="1">
    <location>
        <begin position="42"/>
        <end position="60"/>
    </location>
</feature>
<gene>
    <name evidence="2" type="ORF">Pth03_08240</name>
</gene>
<dbReference type="Proteomes" id="UP000605992">
    <property type="component" value="Unassembled WGS sequence"/>
</dbReference>
<proteinExistence type="predicted"/>
<keyword evidence="1" id="KW-1133">Transmembrane helix</keyword>
<feature type="transmembrane region" description="Helical" evidence="1">
    <location>
        <begin position="12"/>
        <end position="30"/>
    </location>
</feature>
<accession>A0A8J3UXG7</accession>
<dbReference type="RefSeq" id="WP_203942722.1">
    <property type="nucleotide sequence ID" value="NZ_BOOR01000005.1"/>
</dbReference>
<protein>
    <submittedName>
        <fullName evidence="2">Uncharacterized protein</fullName>
    </submittedName>
</protein>
<evidence type="ECO:0000313" key="3">
    <source>
        <dbReference type="Proteomes" id="UP000605992"/>
    </source>
</evidence>
<keyword evidence="1" id="KW-0812">Transmembrane</keyword>
<organism evidence="2 3">
    <name type="scientific">Planotetraspora thailandica</name>
    <dbReference type="NCBI Taxonomy" id="487172"/>
    <lineage>
        <taxon>Bacteria</taxon>
        <taxon>Bacillati</taxon>
        <taxon>Actinomycetota</taxon>
        <taxon>Actinomycetes</taxon>
        <taxon>Streptosporangiales</taxon>
        <taxon>Streptosporangiaceae</taxon>
        <taxon>Planotetraspora</taxon>
    </lineage>
</organism>
<sequence>MPAARAQRNAMTTARIVALALVAVMAVYFITSDAIRSGNPFLVPDALLTALLAVSAAFRGRLAVPVMIFSFAWAAAVWTVSLCTYITRGAFEDGANHLALIIPSVGVAGLLAVVSAASDRANEAERV</sequence>
<reference evidence="2" key="1">
    <citation type="submission" date="2021-01" db="EMBL/GenBank/DDBJ databases">
        <title>Whole genome shotgun sequence of Planotetraspora thailandica NBRC 104271.</title>
        <authorList>
            <person name="Komaki H."/>
            <person name="Tamura T."/>
        </authorList>
    </citation>
    <scope>NUCLEOTIDE SEQUENCE</scope>
    <source>
        <strain evidence="2">NBRC 104271</strain>
    </source>
</reference>